<organism evidence="1 2">
    <name type="scientific">Larimichthys crocea</name>
    <name type="common">Large yellow croaker</name>
    <name type="synonym">Pseudosciaena crocea</name>
    <dbReference type="NCBI Taxonomy" id="215358"/>
    <lineage>
        <taxon>Eukaryota</taxon>
        <taxon>Metazoa</taxon>
        <taxon>Chordata</taxon>
        <taxon>Craniata</taxon>
        <taxon>Vertebrata</taxon>
        <taxon>Euteleostomi</taxon>
        <taxon>Actinopterygii</taxon>
        <taxon>Neopterygii</taxon>
        <taxon>Teleostei</taxon>
        <taxon>Neoteleostei</taxon>
        <taxon>Acanthomorphata</taxon>
        <taxon>Eupercaria</taxon>
        <taxon>Sciaenidae</taxon>
        <taxon>Larimichthys</taxon>
    </lineage>
</organism>
<dbReference type="AlphaFoldDB" id="A0A6G0HXF3"/>
<evidence type="ECO:0000313" key="1">
    <source>
        <dbReference type="EMBL" id="KAE8283692.1"/>
    </source>
</evidence>
<proteinExistence type="predicted"/>
<accession>A0A6G0HXF3</accession>
<gene>
    <name evidence="1" type="ORF">D5F01_LYC19095</name>
</gene>
<dbReference type="PANTHER" id="PTHR47501:SF5">
    <property type="entry name" value="HAT C-TERMINAL DIMERISATION DOMAIN-CONTAINING PROTEIN"/>
    <property type="match status" value="1"/>
</dbReference>
<reference evidence="1 2" key="1">
    <citation type="submission" date="2019-07" db="EMBL/GenBank/DDBJ databases">
        <title>Chromosome genome assembly for large yellow croaker.</title>
        <authorList>
            <person name="Xiao S."/>
        </authorList>
    </citation>
    <scope>NUCLEOTIDE SEQUENCE [LARGE SCALE GENOMIC DNA]</scope>
    <source>
        <strain evidence="1">JMULYC20181020</strain>
        <tissue evidence="1">Muscle</tissue>
    </source>
</reference>
<keyword evidence="2" id="KW-1185">Reference proteome</keyword>
<dbReference type="SUPFAM" id="SSF53098">
    <property type="entry name" value="Ribonuclease H-like"/>
    <property type="match status" value="1"/>
</dbReference>
<protein>
    <recommendedName>
        <fullName evidence="3">AC9 transposase</fullName>
    </recommendedName>
</protein>
<dbReference type="InterPro" id="IPR012337">
    <property type="entry name" value="RNaseH-like_sf"/>
</dbReference>
<evidence type="ECO:0008006" key="3">
    <source>
        <dbReference type="Google" id="ProtNLM"/>
    </source>
</evidence>
<dbReference type="EMBL" id="REGW02000018">
    <property type="protein sequence ID" value="KAE8283692.1"/>
    <property type="molecule type" value="Genomic_DNA"/>
</dbReference>
<sequence>MKSALTDVLSKQSHLCTTTDAWSSNNRSFLGVSIHWIDEDSLNIRSGAIACRRIVGRHTFDVLAEMLEGIHREFNIKDKLTLTTTDNGSNFIKAFSMFAEVQRSIEDNREEEEEDDEDEEDPPVFINLTDILEETQEDYSLPPHQRCACHTLNLVATRDIEHALTQSEPFKRISRSTLAKCQGLWNKQHRSTQASDTIQEKLGCQLIVPNVTRWNSTYHAMERLNTCILTKQQEFYEVCEKLQVARFKSTEFTFIQEYVKVMMPLAKALDVLQSDRMGFSGVLVPTISILLEKMEEMKREGQLQTDLHSQ</sequence>
<dbReference type="PANTHER" id="PTHR47501">
    <property type="entry name" value="TRANSPOSASE-RELATED"/>
    <property type="match status" value="1"/>
</dbReference>
<comment type="caution">
    <text evidence="1">The sequence shown here is derived from an EMBL/GenBank/DDBJ whole genome shotgun (WGS) entry which is preliminary data.</text>
</comment>
<dbReference type="Proteomes" id="UP000424527">
    <property type="component" value="Unassembled WGS sequence"/>
</dbReference>
<name>A0A6G0HXF3_LARCR</name>
<evidence type="ECO:0000313" key="2">
    <source>
        <dbReference type="Proteomes" id="UP000424527"/>
    </source>
</evidence>